<dbReference type="Proteomes" id="UP000033632">
    <property type="component" value="Unassembled WGS sequence"/>
</dbReference>
<organism evidence="1 2">
    <name type="scientific">Devosia geojensis</name>
    <dbReference type="NCBI Taxonomy" id="443610"/>
    <lineage>
        <taxon>Bacteria</taxon>
        <taxon>Pseudomonadati</taxon>
        <taxon>Pseudomonadota</taxon>
        <taxon>Alphaproteobacteria</taxon>
        <taxon>Hyphomicrobiales</taxon>
        <taxon>Devosiaceae</taxon>
        <taxon>Devosia</taxon>
    </lineage>
</organism>
<dbReference type="EMBL" id="JZEX01000122">
    <property type="protein sequence ID" value="KKB11149.1"/>
    <property type="molecule type" value="Genomic_DNA"/>
</dbReference>
<gene>
    <name evidence="1" type="ORF">VE25_14105</name>
</gene>
<name>A0A0F5FQJ8_9HYPH</name>
<sequence>MAYLLSSERPAAAAMPLRPTNLVARWFAAFRAARTRKLALASLMEMDEFRLRDLGIERQDVLEAARNPDAGIGRVLTSARARNARR</sequence>
<evidence type="ECO:0008006" key="3">
    <source>
        <dbReference type="Google" id="ProtNLM"/>
    </source>
</evidence>
<evidence type="ECO:0000313" key="2">
    <source>
        <dbReference type="Proteomes" id="UP000033632"/>
    </source>
</evidence>
<dbReference type="AlphaFoldDB" id="A0A0F5FQJ8"/>
<accession>A0A0F5FQJ8</accession>
<keyword evidence="2" id="KW-1185">Reference proteome</keyword>
<comment type="caution">
    <text evidence="1">The sequence shown here is derived from an EMBL/GenBank/DDBJ whole genome shotgun (WGS) entry which is preliminary data.</text>
</comment>
<protein>
    <recommendedName>
        <fullName evidence="3">DUF1127 domain-containing protein</fullName>
    </recommendedName>
</protein>
<evidence type="ECO:0000313" key="1">
    <source>
        <dbReference type="EMBL" id="KKB11149.1"/>
    </source>
</evidence>
<proteinExistence type="predicted"/>
<reference evidence="1 2" key="1">
    <citation type="submission" date="2015-03" db="EMBL/GenBank/DDBJ databases">
        <authorList>
            <person name="Hassan Y.I."/>
            <person name="Lepp D."/>
            <person name="Li X.-Z."/>
            <person name="Zhou T."/>
        </authorList>
    </citation>
    <scope>NUCLEOTIDE SEQUENCE [LARGE SCALE GENOMIC DNA]</scope>
    <source>
        <strain evidence="1 2">BD-c194</strain>
    </source>
</reference>
<dbReference type="RefSeq" id="WP_046109284.1">
    <property type="nucleotide sequence ID" value="NZ_JZEX01000122.1"/>
</dbReference>
<dbReference type="OrthoDB" id="7951056at2"/>
<dbReference type="PATRIC" id="fig|443610.3.peg.1064"/>